<keyword evidence="4" id="KW-1185">Reference proteome</keyword>
<evidence type="ECO:0000313" key="3">
    <source>
        <dbReference type="EMBL" id="GAV70605.1"/>
    </source>
</evidence>
<comment type="caution">
    <text evidence="3">The sequence shown here is derived from an EMBL/GenBank/DDBJ whole genome shotgun (WGS) entry which is preliminary data.</text>
</comment>
<dbReference type="InParanoid" id="A0A1Q3BRL1"/>
<organism evidence="3 4">
    <name type="scientific">Cephalotus follicularis</name>
    <name type="common">Albany pitcher plant</name>
    <dbReference type="NCBI Taxonomy" id="3775"/>
    <lineage>
        <taxon>Eukaryota</taxon>
        <taxon>Viridiplantae</taxon>
        <taxon>Streptophyta</taxon>
        <taxon>Embryophyta</taxon>
        <taxon>Tracheophyta</taxon>
        <taxon>Spermatophyta</taxon>
        <taxon>Magnoliopsida</taxon>
        <taxon>eudicotyledons</taxon>
        <taxon>Gunneridae</taxon>
        <taxon>Pentapetalae</taxon>
        <taxon>rosids</taxon>
        <taxon>fabids</taxon>
        <taxon>Oxalidales</taxon>
        <taxon>Cephalotaceae</taxon>
        <taxon>Cephalotus</taxon>
    </lineage>
</organism>
<feature type="region of interest" description="Disordered" evidence="1">
    <location>
        <begin position="222"/>
        <end position="261"/>
    </location>
</feature>
<sequence>KEWEHSIVAFLVGKKLPNKDVLQILQRKWGQVGRFSIHVAGNGVFLARFENRQARDWVLDNGPWDVWGYHLAIRSWSRDMSLTLGECKSMPLWVKLKGVPIQFWNKVGLSYIASVLGKPLHMDVTTMNRHALVFARVCIDMSATSSFPETVTLELEDGSTTSIEVEYPWRPAACALCKVFYHSNRSCPKVTCREWMPRPVLMAQRKPEDTEGWITVKRKDNGAVDDKASPPVVEGATGPATAGAVPEGMQPPKTPVKVITDNPTSHITSKEGEEMIGEVVGCNLPSSPRKLLPGSSSGSKKRKKKGHSGQGGLALADQDDECCHLECEGLE</sequence>
<dbReference type="AlphaFoldDB" id="A0A1Q3BRL1"/>
<feature type="compositionally biased region" description="Low complexity" evidence="1">
    <location>
        <begin position="233"/>
        <end position="248"/>
    </location>
</feature>
<dbReference type="STRING" id="3775.A0A1Q3BRL1"/>
<feature type="non-terminal residue" evidence="3">
    <location>
        <position position="1"/>
    </location>
</feature>
<dbReference type="Proteomes" id="UP000187406">
    <property type="component" value="Unassembled WGS sequence"/>
</dbReference>
<dbReference type="Pfam" id="PF14111">
    <property type="entry name" value="DUF4283"/>
    <property type="match status" value="1"/>
</dbReference>
<dbReference type="PANTHER" id="PTHR31286:SF165">
    <property type="entry name" value="DUF4283 DOMAIN-CONTAINING PROTEIN"/>
    <property type="match status" value="1"/>
</dbReference>
<dbReference type="PANTHER" id="PTHR31286">
    <property type="entry name" value="GLYCINE-RICH CELL WALL STRUCTURAL PROTEIN 1.8-LIKE"/>
    <property type="match status" value="1"/>
</dbReference>
<evidence type="ECO:0000259" key="2">
    <source>
        <dbReference type="Pfam" id="PF14111"/>
    </source>
</evidence>
<evidence type="ECO:0000256" key="1">
    <source>
        <dbReference type="SAM" id="MobiDB-lite"/>
    </source>
</evidence>
<dbReference type="OrthoDB" id="1939300at2759"/>
<evidence type="ECO:0000313" key="4">
    <source>
        <dbReference type="Proteomes" id="UP000187406"/>
    </source>
</evidence>
<feature type="domain" description="DUF4283" evidence="2">
    <location>
        <begin position="2"/>
        <end position="82"/>
    </location>
</feature>
<accession>A0A1Q3BRL1</accession>
<proteinExistence type="predicted"/>
<protein>
    <submittedName>
        <fullName evidence="3">DUF4283 domain-containing protein/zf-CCHC_4 domain-containing protein</fullName>
    </submittedName>
</protein>
<gene>
    <name evidence="3" type="ORF">CFOL_v3_14103</name>
</gene>
<dbReference type="InterPro" id="IPR040256">
    <property type="entry name" value="At4g02000-like"/>
</dbReference>
<dbReference type="InterPro" id="IPR025558">
    <property type="entry name" value="DUF4283"/>
</dbReference>
<feature type="region of interest" description="Disordered" evidence="1">
    <location>
        <begin position="281"/>
        <end position="318"/>
    </location>
</feature>
<dbReference type="EMBL" id="BDDD01000826">
    <property type="protein sequence ID" value="GAV70605.1"/>
    <property type="molecule type" value="Genomic_DNA"/>
</dbReference>
<reference evidence="4" key="1">
    <citation type="submission" date="2016-04" db="EMBL/GenBank/DDBJ databases">
        <title>Cephalotus genome sequencing.</title>
        <authorList>
            <person name="Fukushima K."/>
            <person name="Hasebe M."/>
            <person name="Fang X."/>
        </authorList>
    </citation>
    <scope>NUCLEOTIDE SEQUENCE [LARGE SCALE GENOMIC DNA]</scope>
    <source>
        <strain evidence="4">cv. St1</strain>
    </source>
</reference>
<feature type="compositionally biased region" description="Low complexity" evidence="1">
    <location>
        <begin position="284"/>
        <end position="298"/>
    </location>
</feature>
<name>A0A1Q3BRL1_CEPFO</name>